<protein>
    <recommendedName>
        <fullName evidence="6">HTH tetR-type domain-containing protein</fullName>
    </recommendedName>
</protein>
<dbReference type="PROSITE" id="PS50977">
    <property type="entry name" value="HTH_TETR_2"/>
    <property type="match status" value="1"/>
</dbReference>
<evidence type="ECO:0000313" key="8">
    <source>
        <dbReference type="Proteomes" id="UP000093918"/>
    </source>
</evidence>
<dbReference type="InterPro" id="IPR001647">
    <property type="entry name" value="HTH_TetR"/>
</dbReference>
<evidence type="ECO:0000256" key="1">
    <source>
        <dbReference type="ARBA" id="ARBA00023015"/>
    </source>
</evidence>
<dbReference type="InterPro" id="IPR036271">
    <property type="entry name" value="Tet_transcr_reg_TetR-rel_C_sf"/>
</dbReference>
<sequence length="233" mass="25400">MPALGTKVPEPAATIRTTKGPERARRRRSYSDGMSGNRVGRPRAQDITEDLLREAERVLAEDGFSALTVDGLVSRAGSTRPTFYRRFRSAAHLAVIVLARRFGPGQAPDTGSLAGDLRALQQEGIAVLSDPVARNSLVDLVGVARTDDDLSALLDAEFIRPRRVRVKNVIDAAVARREIERPDMDADQVYDLLMGPLITRIFLPPHTLPDDALVESSLRSALTRLGSNDAARP</sequence>
<gene>
    <name evidence="7" type="ORF">A9Z40_14615</name>
</gene>
<keyword evidence="3" id="KW-0804">Transcription</keyword>
<dbReference type="Proteomes" id="UP000093918">
    <property type="component" value="Unassembled WGS sequence"/>
</dbReference>
<organism evidence="7 8">
    <name type="scientific">Microbacterium arborescens</name>
    <dbReference type="NCBI Taxonomy" id="33883"/>
    <lineage>
        <taxon>Bacteria</taxon>
        <taxon>Bacillati</taxon>
        <taxon>Actinomycetota</taxon>
        <taxon>Actinomycetes</taxon>
        <taxon>Micrococcales</taxon>
        <taxon>Microbacteriaceae</taxon>
        <taxon>Microbacterium</taxon>
    </lineage>
</organism>
<dbReference type="SUPFAM" id="SSF46689">
    <property type="entry name" value="Homeodomain-like"/>
    <property type="match status" value="1"/>
</dbReference>
<dbReference type="Pfam" id="PF16859">
    <property type="entry name" value="TetR_C_11"/>
    <property type="match status" value="1"/>
</dbReference>
<feature type="domain" description="HTH tetR-type" evidence="6">
    <location>
        <begin position="45"/>
        <end position="105"/>
    </location>
</feature>
<evidence type="ECO:0000256" key="4">
    <source>
        <dbReference type="PROSITE-ProRule" id="PRU00335"/>
    </source>
</evidence>
<comment type="caution">
    <text evidence="7">The sequence shown here is derived from an EMBL/GenBank/DDBJ whole genome shotgun (WGS) entry which is preliminary data.</text>
</comment>
<dbReference type="Pfam" id="PF00440">
    <property type="entry name" value="TetR_N"/>
    <property type="match status" value="1"/>
</dbReference>
<keyword evidence="1" id="KW-0805">Transcription regulation</keyword>
<evidence type="ECO:0000259" key="6">
    <source>
        <dbReference type="PROSITE" id="PS50977"/>
    </source>
</evidence>
<evidence type="ECO:0000256" key="5">
    <source>
        <dbReference type="SAM" id="MobiDB-lite"/>
    </source>
</evidence>
<dbReference type="PANTHER" id="PTHR30055">
    <property type="entry name" value="HTH-TYPE TRANSCRIPTIONAL REGULATOR RUTR"/>
    <property type="match status" value="1"/>
</dbReference>
<dbReference type="Gene3D" id="1.10.357.10">
    <property type="entry name" value="Tetracycline Repressor, domain 2"/>
    <property type="match status" value="1"/>
</dbReference>
<dbReference type="Gene3D" id="1.10.10.60">
    <property type="entry name" value="Homeodomain-like"/>
    <property type="match status" value="1"/>
</dbReference>
<accession>A0ABX2WKT0</accession>
<reference evidence="8" key="1">
    <citation type="submission" date="2016-06" db="EMBL/GenBank/DDBJ databases">
        <title>Genome sequencing of cellulolytic organisms.</title>
        <authorList>
            <person name="Bohra V."/>
            <person name="Dafale N.A."/>
            <person name="Purohit H.J."/>
        </authorList>
    </citation>
    <scope>NUCLEOTIDE SEQUENCE [LARGE SCALE GENOMIC DNA]</scope>
    <source>
        <strain evidence="8">ND21</strain>
    </source>
</reference>
<keyword evidence="8" id="KW-1185">Reference proteome</keyword>
<feature type="DNA-binding region" description="H-T-H motif" evidence="4">
    <location>
        <begin position="68"/>
        <end position="87"/>
    </location>
</feature>
<name>A0ABX2WKT0_9MICO</name>
<feature type="region of interest" description="Disordered" evidence="5">
    <location>
        <begin position="1"/>
        <end position="46"/>
    </location>
</feature>
<dbReference type="InterPro" id="IPR009057">
    <property type="entry name" value="Homeodomain-like_sf"/>
</dbReference>
<evidence type="ECO:0000256" key="3">
    <source>
        <dbReference type="ARBA" id="ARBA00023163"/>
    </source>
</evidence>
<dbReference type="InterPro" id="IPR011075">
    <property type="entry name" value="TetR_C"/>
</dbReference>
<keyword evidence="2 4" id="KW-0238">DNA-binding</keyword>
<dbReference type="EMBL" id="LZEM01000010">
    <property type="protein sequence ID" value="OAZ43083.1"/>
    <property type="molecule type" value="Genomic_DNA"/>
</dbReference>
<dbReference type="InterPro" id="IPR050109">
    <property type="entry name" value="HTH-type_TetR-like_transc_reg"/>
</dbReference>
<dbReference type="SUPFAM" id="SSF48498">
    <property type="entry name" value="Tetracyclin repressor-like, C-terminal domain"/>
    <property type="match status" value="1"/>
</dbReference>
<evidence type="ECO:0000313" key="7">
    <source>
        <dbReference type="EMBL" id="OAZ43083.1"/>
    </source>
</evidence>
<proteinExistence type="predicted"/>
<evidence type="ECO:0000256" key="2">
    <source>
        <dbReference type="ARBA" id="ARBA00023125"/>
    </source>
</evidence>
<dbReference type="PANTHER" id="PTHR30055:SF148">
    <property type="entry name" value="TETR-FAMILY TRANSCRIPTIONAL REGULATOR"/>
    <property type="match status" value="1"/>
</dbReference>